<keyword evidence="5 10" id="KW-0819">tRNA processing</keyword>
<dbReference type="InterPro" id="IPR027417">
    <property type="entry name" value="P-loop_NTPase"/>
</dbReference>
<protein>
    <recommendedName>
        <fullName evidence="10">tRNA dimethylallyltransferase</fullName>
        <ecNumber evidence="10">2.5.1.75</ecNumber>
    </recommendedName>
    <alternativeName>
        <fullName evidence="10">Dimethylallyl diphosphate:tRNA dimethylallyltransferase</fullName>
        <shortName evidence="10">DMAPP:tRNA dimethylallyltransferase</shortName>
        <shortName evidence="10">DMATase</shortName>
    </alternativeName>
    <alternativeName>
        <fullName evidence="10">Isopentenyl-diphosphate:tRNA isopentenyltransferase</fullName>
        <shortName evidence="10">IPP transferase</shortName>
        <shortName evidence="10">IPPT</shortName>
        <shortName evidence="10">IPTase</shortName>
    </alternativeName>
</protein>
<evidence type="ECO:0000256" key="12">
    <source>
        <dbReference type="RuleBase" id="RU003784"/>
    </source>
</evidence>
<comment type="caution">
    <text evidence="10">Lacks conserved residue(s) required for the propagation of feature annotation.</text>
</comment>
<proteinExistence type="inferred from homology"/>
<reference evidence="14 15" key="1">
    <citation type="journal article" date="2016" name="Nat. Commun.">
        <title>Thousands of microbial genomes shed light on interconnected biogeochemical processes in an aquifer system.</title>
        <authorList>
            <person name="Anantharaman K."/>
            <person name="Brown C.T."/>
            <person name="Hug L.A."/>
            <person name="Sharon I."/>
            <person name="Castelle C.J."/>
            <person name="Probst A.J."/>
            <person name="Thomas B.C."/>
            <person name="Singh A."/>
            <person name="Wilkins M.J."/>
            <person name="Karaoz U."/>
            <person name="Brodie E.L."/>
            <person name="Williams K.H."/>
            <person name="Hubbard S.S."/>
            <person name="Banfield J.F."/>
        </authorList>
    </citation>
    <scope>NUCLEOTIDE SEQUENCE [LARGE SCALE GENOMIC DNA]</scope>
</reference>
<dbReference type="PANTHER" id="PTHR11088">
    <property type="entry name" value="TRNA DIMETHYLALLYLTRANSFERASE"/>
    <property type="match status" value="1"/>
</dbReference>
<dbReference type="Gene3D" id="3.40.50.300">
    <property type="entry name" value="P-loop containing nucleotide triphosphate hydrolases"/>
    <property type="match status" value="1"/>
</dbReference>
<evidence type="ECO:0000256" key="5">
    <source>
        <dbReference type="ARBA" id="ARBA00022694"/>
    </source>
</evidence>
<dbReference type="InterPro" id="IPR039657">
    <property type="entry name" value="Dimethylallyltransferase"/>
</dbReference>
<evidence type="ECO:0000256" key="13">
    <source>
        <dbReference type="RuleBase" id="RU003785"/>
    </source>
</evidence>
<feature type="region of interest" description="Interaction with substrate tRNA" evidence="10">
    <location>
        <begin position="161"/>
        <end position="165"/>
    </location>
</feature>
<feature type="site" description="Interaction with substrate tRNA" evidence="10">
    <location>
        <position position="125"/>
    </location>
</feature>
<dbReference type="HAMAP" id="MF_00185">
    <property type="entry name" value="IPP_trans"/>
    <property type="match status" value="1"/>
</dbReference>
<organism evidence="14 15">
    <name type="scientific">Candidatus Muproteobacteria bacterium RBG_16_64_10</name>
    <dbReference type="NCBI Taxonomy" id="1817757"/>
    <lineage>
        <taxon>Bacteria</taxon>
        <taxon>Pseudomonadati</taxon>
        <taxon>Pseudomonadota</taxon>
        <taxon>Candidatus Muproteobacteria</taxon>
    </lineage>
</organism>
<evidence type="ECO:0000256" key="11">
    <source>
        <dbReference type="RuleBase" id="RU003783"/>
    </source>
</evidence>
<dbReference type="GO" id="GO:0052381">
    <property type="term" value="F:tRNA dimethylallyltransferase activity"/>
    <property type="evidence" value="ECO:0007669"/>
    <property type="project" value="UniProtKB-UniRule"/>
</dbReference>
<dbReference type="GO" id="GO:0006400">
    <property type="term" value="P:tRNA modification"/>
    <property type="evidence" value="ECO:0007669"/>
    <property type="project" value="TreeGrafter"/>
</dbReference>
<dbReference type="PANTHER" id="PTHR11088:SF60">
    <property type="entry name" value="TRNA DIMETHYLALLYLTRANSFERASE"/>
    <property type="match status" value="1"/>
</dbReference>
<evidence type="ECO:0000256" key="1">
    <source>
        <dbReference type="ARBA" id="ARBA00001946"/>
    </source>
</evidence>
<evidence type="ECO:0000256" key="7">
    <source>
        <dbReference type="ARBA" id="ARBA00022840"/>
    </source>
</evidence>
<dbReference type="Pfam" id="PF01715">
    <property type="entry name" value="IPPT"/>
    <property type="match status" value="1"/>
</dbReference>
<comment type="similarity">
    <text evidence="3 10 13">Belongs to the IPP transferase family.</text>
</comment>
<dbReference type="NCBIfam" id="TIGR00174">
    <property type="entry name" value="miaA"/>
    <property type="match status" value="1"/>
</dbReference>
<feature type="region of interest" description="Interaction with substrate tRNA" evidence="10">
    <location>
        <begin position="37"/>
        <end position="40"/>
    </location>
</feature>
<feature type="binding site" evidence="10">
    <location>
        <begin position="12"/>
        <end position="19"/>
    </location>
    <ligand>
        <name>ATP</name>
        <dbReference type="ChEBI" id="CHEBI:30616"/>
    </ligand>
</feature>
<feature type="binding site" evidence="10">
    <location>
        <begin position="14"/>
        <end position="19"/>
    </location>
    <ligand>
        <name>substrate</name>
    </ligand>
</feature>
<dbReference type="InterPro" id="IPR018022">
    <property type="entry name" value="IPT"/>
</dbReference>
<evidence type="ECO:0000256" key="2">
    <source>
        <dbReference type="ARBA" id="ARBA00003213"/>
    </source>
</evidence>
<comment type="caution">
    <text evidence="14">The sequence shown here is derived from an EMBL/GenBank/DDBJ whole genome shotgun (WGS) entry which is preliminary data.</text>
</comment>
<dbReference type="GO" id="GO:0005524">
    <property type="term" value="F:ATP binding"/>
    <property type="evidence" value="ECO:0007669"/>
    <property type="project" value="UniProtKB-UniRule"/>
</dbReference>
<comment type="cofactor">
    <cofactor evidence="1 10">
        <name>Mg(2+)</name>
        <dbReference type="ChEBI" id="CHEBI:18420"/>
    </cofactor>
</comment>
<evidence type="ECO:0000313" key="15">
    <source>
        <dbReference type="Proteomes" id="UP000179334"/>
    </source>
</evidence>
<evidence type="ECO:0000256" key="8">
    <source>
        <dbReference type="ARBA" id="ARBA00022842"/>
    </source>
</evidence>
<comment type="catalytic activity">
    <reaction evidence="9 10 11">
        <text>adenosine(37) in tRNA + dimethylallyl diphosphate = N(6)-dimethylallyladenosine(37) in tRNA + diphosphate</text>
        <dbReference type="Rhea" id="RHEA:26482"/>
        <dbReference type="Rhea" id="RHEA-COMP:10162"/>
        <dbReference type="Rhea" id="RHEA-COMP:10375"/>
        <dbReference type="ChEBI" id="CHEBI:33019"/>
        <dbReference type="ChEBI" id="CHEBI:57623"/>
        <dbReference type="ChEBI" id="CHEBI:74411"/>
        <dbReference type="ChEBI" id="CHEBI:74415"/>
        <dbReference type="EC" id="2.5.1.75"/>
    </reaction>
</comment>
<feature type="site" description="Interaction with substrate tRNA" evidence="10">
    <location>
        <position position="103"/>
    </location>
</feature>
<dbReference type="AlphaFoldDB" id="A0A1F6SZ43"/>
<keyword evidence="8 10" id="KW-0460">Magnesium</keyword>
<sequence length="317" mass="35205">MSDKPIAICLMGATATGKSALALALHDVLPVEIISVDSSQVYRGMDIGTAKPTPQEQARAPHRLIDIRDPSEAYSAADFCTDALREMEAVRQAGRIPLLVGGTMFYFHALEFGLSPLPSADPELRARLTGEAARIGWPAMHAQLAEIDPLTAGRIHPNDAQRIQRALEIYELTGQTPSRLNESAPRPERWRYVKIALQVPDRPLLHERIAARFRNMLEQGLVEEVEALYRRGDLSPVLPSVRTVGYRQIWDYLTNKINYSQMSEAAIATTRQLAKRQLTWLRSYPGVQAFEGGEQAPVLACLEYLAQTAGVAPEQRL</sequence>
<keyword evidence="4 10" id="KW-0808">Transferase</keyword>
<evidence type="ECO:0000256" key="9">
    <source>
        <dbReference type="ARBA" id="ARBA00049563"/>
    </source>
</evidence>
<dbReference type="SUPFAM" id="SSF52540">
    <property type="entry name" value="P-loop containing nucleoside triphosphate hydrolases"/>
    <property type="match status" value="1"/>
</dbReference>
<dbReference type="FunFam" id="1.10.20.140:FF:000001">
    <property type="entry name" value="tRNA dimethylallyltransferase"/>
    <property type="match status" value="1"/>
</dbReference>
<evidence type="ECO:0000256" key="10">
    <source>
        <dbReference type="HAMAP-Rule" id="MF_00185"/>
    </source>
</evidence>
<evidence type="ECO:0000256" key="6">
    <source>
        <dbReference type="ARBA" id="ARBA00022741"/>
    </source>
</evidence>
<accession>A0A1F6SZ43</accession>
<dbReference type="EMBL" id="MFSR01000081">
    <property type="protein sequence ID" value="OGI38202.1"/>
    <property type="molecule type" value="Genomic_DNA"/>
</dbReference>
<comment type="function">
    <text evidence="2 10 12">Catalyzes the transfer of a dimethylallyl group onto the adenine at position 37 in tRNAs that read codons beginning with uridine, leading to the formation of N6-(dimethylallyl)adenosine (i(6)A).</text>
</comment>
<evidence type="ECO:0000313" key="14">
    <source>
        <dbReference type="EMBL" id="OGI38202.1"/>
    </source>
</evidence>
<evidence type="ECO:0000256" key="3">
    <source>
        <dbReference type="ARBA" id="ARBA00005842"/>
    </source>
</evidence>
<evidence type="ECO:0000256" key="4">
    <source>
        <dbReference type="ARBA" id="ARBA00022679"/>
    </source>
</evidence>
<comment type="subunit">
    <text evidence="10">Monomer.</text>
</comment>
<dbReference type="EC" id="2.5.1.75" evidence="10"/>
<gene>
    <name evidence="10" type="primary">miaA</name>
    <name evidence="14" type="ORF">A2V91_06835</name>
</gene>
<dbReference type="Proteomes" id="UP000179334">
    <property type="component" value="Unassembled WGS sequence"/>
</dbReference>
<name>A0A1F6SZ43_9PROT</name>
<dbReference type="Gene3D" id="1.10.20.140">
    <property type="match status" value="1"/>
</dbReference>
<keyword evidence="6 10" id="KW-0547">Nucleotide-binding</keyword>
<keyword evidence="7 10" id="KW-0067">ATP-binding</keyword>